<sequence length="94" mass="10675">MFMEKQMTAEEILKAIQNMSNEERWKLLDKPSNVSTCVKRGRLFCENWDVKERGKRRPSLSEGKTIVFLCEKAKGGVPKGSGHPCSSPYIATKQ</sequence>
<name>A0A0D8BSI3_GEOKU</name>
<protein>
    <submittedName>
        <fullName evidence="2">Uncharacterized protein</fullName>
    </submittedName>
</protein>
<reference evidence="2 3" key="1">
    <citation type="submission" date="2015-01" db="EMBL/GenBank/DDBJ databases">
        <authorList>
            <person name="Filippidou S."/>
            <person name="Jeanneret N."/>
            <person name="Russel-Delif L."/>
            <person name="Junier T."/>
            <person name="Wunderlin T."/>
            <person name="Molina V."/>
            <person name="Johnson S.L."/>
            <person name="Davenport K.W."/>
            <person name="Chain P.S."/>
            <person name="Dorador C."/>
            <person name="Junier P."/>
        </authorList>
    </citation>
    <scope>NUCLEOTIDE SEQUENCE [LARGE SCALE GENOMIC DNA]</scope>
    <source>
        <strain evidence="2 3">Et7/4</strain>
    </source>
</reference>
<comment type="caution">
    <text evidence="2">The sequence shown here is derived from an EMBL/GenBank/DDBJ whole genome shotgun (WGS) entry which is preliminary data.</text>
</comment>
<dbReference type="EMBL" id="JYBP01000003">
    <property type="protein sequence ID" value="KJE27095.1"/>
    <property type="molecule type" value="Genomic_DNA"/>
</dbReference>
<evidence type="ECO:0000313" key="3">
    <source>
        <dbReference type="Proteomes" id="UP000032522"/>
    </source>
</evidence>
<proteinExistence type="predicted"/>
<dbReference type="AlphaFoldDB" id="A0A0D8BSI3"/>
<evidence type="ECO:0000256" key="1">
    <source>
        <dbReference type="SAM" id="MobiDB-lite"/>
    </source>
</evidence>
<gene>
    <name evidence="2" type="ORF">LG52_2370</name>
</gene>
<accession>A0A0D8BSI3</accession>
<dbReference type="Proteomes" id="UP000032522">
    <property type="component" value="Unassembled WGS sequence"/>
</dbReference>
<organism evidence="2 3">
    <name type="scientific">Geobacillus kaustophilus</name>
    <dbReference type="NCBI Taxonomy" id="1462"/>
    <lineage>
        <taxon>Bacteria</taxon>
        <taxon>Bacillati</taxon>
        <taxon>Bacillota</taxon>
        <taxon>Bacilli</taxon>
        <taxon>Bacillales</taxon>
        <taxon>Anoxybacillaceae</taxon>
        <taxon>Geobacillus</taxon>
        <taxon>Geobacillus thermoleovorans group</taxon>
    </lineage>
</organism>
<dbReference type="PATRIC" id="fig|1462.6.peg.2649"/>
<evidence type="ECO:0000313" key="2">
    <source>
        <dbReference type="EMBL" id="KJE27095.1"/>
    </source>
</evidence>
<dbReference type="RefSeq" id="WP_044732081.1">
    <property type="nucleotide sequence ID" value="NZ_JYCF01000005.1"/>
</dbReference>
<feature type="region of interest" description="Disordered" evidence="1">
    <location>
        <begin position="75"/>
        <end position="94"/>
    </location>
</feature>